<dbReference type="CDD" id="cd11033">
    <property type="entry name" value="CYP142-like"/>
    <property type="match status" value="1"/>
</dbReference>
<evidence type="ECO:0000256" key="3">
    <source>
        <dbReference type="ARBA" id="ARBA00022723"/>
    </source>
</evidence>
<dbReference type="InterPro" id="IPR002397">
    <property type="entry name" value="Cyt_P450_B"/>
</dbReference>
<dbReference type="Gene3D" id="1.10.630.10">
    <property type="entry name" value="Cytochrome P450"/>
    <property type="match status" value="1"/>
</dbReference>
<dbReference type="Gene3D" id="3.40.50.80">
    <property type="entry name" value="Nucleotide-binding domain of ferredoxin-NADP reductase (FNR) module"/>
    <property type="match status" value="1"/>
</dbReference>
<dbReference type="Gene3D" id="2.40.30.10">
    <property type="entry name" value="Translation factors"/>
    <property type="match status" value="1"/>
</dbReference>
<reference evidence="10 11" key="1">
    <citation type="submission" date="2016-02" db="EMBL/GenBank/DDBJ databases">
        <authorList>
            <person name="Teng J.L."/>
            <person name="Tang Y."/>
            <person name="Huang Y."/>
            <person name="Guo F."/>
            <person name="Wei W."/>
            <person name="Chen J.H."/>
            <person name="Wong S.Y."/>
            <person name="Lau S.K."/>
            <person name="Woo P.C."/>
        </authorList>
    </citation>
    <scope>NUCLEOTIDE SEQUENCE [LARGE SCALE GENOMIC DNA]</scope>
    <source>
        <strain evidence="10 11">JCM 13375</strain>
    </source>
</reference>
<dbReference type="EMBL" id="LSRE01000010">
    <property type="protein sequence ID" value="KXO99216.1"/>
    <property type="molecule type" value="Genomic_DNA"/>
</dbReference>
<dbReference type="RefSeq" id="WP_068744713.1">
    <property type="nucleotide sequence ID" value="NZ_LSRE01000010.1"/>
</dbReference>
<sequence>MSFLDRVINKAQATIPMELQVQGLHLFQKAKTLALGDRQPHFVEKEIPDVDAVELTEIDMSNPFMWRQGKWLPYFERLRNEAPVHFRASSEFGPYWSVTRYDDIVTVDRDFETYSAEPQIVIGVPPEGLDIEMFIAMDPPRHDVQRGAVQGVVAPQNLEEMQGLIRSRVQEVLDDLPVNEPFDWVDRVSIELTSRMLATLLDFPYEERRKLVHWTELAGASAAATGGDVDMDEMYRGVAEMAKSFSALWHDKAARLKAGEKPGYDLITLMQMSEDTKDLINRPMEFLGNLILLVVGGNDTTRNSMSGGVYALNLFPDQFDRLKADHSLIPRFVHENIRWQTPLAYMRRIAKKDTVLNGQFIRKGDKVVMWYASANRDERTFENPNDFIIDRHNARHHLSFGIGVHRCMGSRVAELQLRILWEELLARFEDIEVVEEPEYLQSNFVRGYTKMMVTLTPIGQKPRPRDQRPLQPAAARTPARPPIRRSREATTTTETEVDVQVTGRREVADGVVELTLSDPAGAPLPSWTAGAHIDLLLEPLLTRQYSLCGSASDESSWKIGVLRDPDSRGGSAYVHEKLTEGATVRVRGPRNHFPLVASANYRFVAGGIGITPILPMIEAAQARGATWSLLYCGRSRESMAFLDRFEDSERVTIWPSSENGRIDLAATLGTPVPDTVIYCCGPGAFLDAVEEACAPWPDGSLHIERFAAKEVAASEDALDSFEVVCSRSGVSVTVPEGTTIFDAVEKAGVDVLGSCMEGICGTCEADVLEGTPEHRDSILSTAEKERGETIMLCVSRSLSKKLVLDV</sequence>
<dbReference type="Pfam" id="PF00067">
    <property type="entry name" value="p450"/>
    <property type="match status" value="1"/>
</dbReference>
<evidence type="ECO:0000256" key="4">
    <source>
        <dbReference type="ARBA" id="ARBA00023002"/>
    </source>
</evidence>
<feature type="region of interest" description="Disordered" evidence="7">
    <location>
        <begin position="456"/>
        <end position="498"/>
    </location>
</feature>
<dbReference type="PRINTS" id="PR00359">
    <property type="entry name" value="BP450"/>
</dbReference>
<protein>
    <submittedName>
        <fullName evidence="10">Cytochrome</fullName>
    </submittedName>
</protein>
<dbReference type="CDD" id="cd00207">
    <property type="entry name" value="fer2"/>
    <property type="match status" value="1"/>
</dbReference>
<gene>
    <name evidence="10" type="ORF">AXK61_18285</name>
</gene>
<dbReference type="InterPro" id="IPR006058">
    <property type="entry name" value="2Fe2S_fd_BS"/>
</dbReference>
<dbReference type="InterPro" id="IPR012675">
    <property type="entry name" value="Beta-grasp_dom_sf"/>
</dbReference>
<dbReference type="PROSITE" id="PS00086">
    <property type="entry name" value="CYTOCHROME_P450"/>
    <property type="match status" value="1"/>
</dbReference>
<keyword evidence="3" id="KW-0479">Metal-binding</keyword>
<dbReference type="Proteomes" id="UP000070409">
    <property type="component" value="Unassembled WGS sequence"/>
</dbReference>
<dbReference type="PROSITE" id="PS51085">
    <property type="entry name" value="2FE2S_FER_2"/>
    <property type="match status" value="1"/>
</dbReference>
<evidence type="ECO:0000259" key="9">
    <source>
        <dbReference type="PROSITE" id="PS51384"/>
    </source>
</evidence>
<dbReference type="InterPro" id="IPR036010">
    <property type="entry name" value="2Fe-2S_ferredoxin-like_sf"/>
</dbReference>
<dbReference type="InterPro" id="IPR001041">
    <property type="entry name" value="2Fe-2S_ferredoxin-type"/>
</dbReference>
<dbReference type="InterPro" id="IPR039261">
    <property type="entry name" value="FNR_nucleotide-bd"/>
</dbReference>
<evidence type="ECO:0000259" key="8">
    <source>
        <dbReference type="PROSITE" id="PS51085"/>
    </source>
</evidence>
<dbReference type="CDD" id="cd06185">
    <property type="entry name" value="PDR_like"/>
    <property type="match status" value="1"/>
</dbReference>
<dbReference type="PANTHER" id="PTHR46696">
    <property type="entry name" value="P450, PUTATIVE (EUROFUNG)-RELATED"/>
    <property type="match status" value="1"/>
</dbReference>
<keyword evidence="2" id="KW-0349">Heme</keyword>
<feature type="compositionally biased region" description="Low complexity" evidence="7">
    <location>
        <begin position="469"/>
        <end position="478"/>
    </location>
</feature>
<organism evidence="10 11">
    <name type="scientific">Tsukamurella pseudospumae</name>
    <dbReference type="NCBI Taxonomy" id="239498"/>
    <lineage>
        <taxon>Bacteria</taxon>
        <taxon>Bacillati</taxon>
        <taxon>Actinomycetota</taxon>
        <taxon>Actinomycetes</taxon>
        <taxon>Mycobacteriales</taxon>
        <taxon>Tsukamurellaceae</taxon>
        <taxon>Tsukamurella</taxon>
    </lineage>
</organism>
<feature type="domain" description="FAD-binding FR-type" evidence="9">
    <location>
        <begin position="494"/>
        <end position="596"/>
    </location>
</feature>
<proteinExistence type="inferred from homology"/>
<keyword evidence="6" id="KW-0503">Monooxygenase</keyword>
<dbReference type="Pfam" id="PF00111">
    <property type="entry name" value="Fer2"/>
    <property type="match status" value="1"/>
</dbReference>
<dbReference type="InterPro" id="IPR001128">
    <property type="entry name" value="Cyt_P450"/>
</dbReference>
<evidence type="ECO:0000313" key="11">
    <source>
        <dbReference type="Proteomes" id="UP000070409"/>
    </source>
</evidence>
<evidence type="ECO:0000256" key="7">
    <source>
        <dbReference type="SAM" id="MobiDB-lite"/>
    </source>
</evidence>
<dbReference type="InterPro" id="IPR017938">
    <property type="entry name" value="Riboflavin_synthase-like_b-brl"/>
</dbReference>
<evidence type="ECO:0000313" key="10">
    <source>
        <dbReference type="EMBL" id="KXO99216.1"/>
    </source>
</evidence>
<accession>A0A137ZM25</accession>
<comment type="caution">
    <text evidence="10">The sequence shown here is derived from an EMBL/GenBank/DDBJ whole genome shotgun (WGS) entry which is preliminary data.</text>
</comment>
<feature type="compositionally biased region" description="Low complexity" evidence="7">
    <location>
        <begin position="489"/>
        <end position="498"/>
    </location>
</feature>
<dbReference type="SUPFAM" id="SSF54292">
    <property type="entry name" value="2Fe-2S ferredoxin-like"/>
    <property type="match status" value="1"/>
</dbReference>
<dbReference type="PANTHER" id="PTHR46696:SF1">
    <property type="entry name" value="CYTOCHROME P450 YJIB-RELATED"/>
    <property type="match status" value="1"/>
</dbReference>
<dbReference type="SUPFAM" id="SSF48264">
    <property type="entry name" value="Cytochrome P450"/>
    <property type="match status" value="1"/>
</dbReference>
<evidence type="ECO:0000256" key="6">
    <source>
        <dbReference type="ARBA" id="ARBA00023033"/>
    </source>
</evidence>
<dbReference type="PROSITE" id="PS51384">
    <property type="entry name" value="FAD_FR"/>
    <property type="match status" value="1"/>
</dbReference>
<dbReference type="InterPro" id="IPR017927">
    <property type="entry name" value="FAD-bd_FR_type"/>
</dbReference>
<feature type="domain" description="2Fe-2S ferredoxin-type" evidence="8">
    <location>
        <begin position="719"/>
        <end position="806"/>
    </location>
</feature>
<evidence type="ECO:0000256" key="5">
    <source>
        <dbReference type="ARBA" id="ARBA00023004"/>
    </source>
</evidence>
<keyword evidence="11" id="KW-1185">Reference proteome</keyword>
<name>A0A137ZM25_9ACTN</name>
<dbReference type="SUPFAM" id="SSF63380">
    <property type="entry name" value="Riboflavin synthase domain-like"/>
    <property type="match status" value="1"/>
</dbReference>
<evidence type="ECO:0000256" key="2">
    <source>
        <dbReference type="ARBA" id="ARBA00022617"/>
    </source>
</evidence>
<dbReference type="InterPro" id="IPR036396">
    <property type="entry name" value="Cyt_P450_sf"/>
</dbReference>
<comment type="similarity">
    <text evidence="1">Belongs to the cytochrome P450 family.</text>
</comment>
<dbReference type="Gene3D" id="3.10.20.30">
    <property type="match status" value="1"/>
</dbReference>
<dbReference type="SUPFAM" id="SSF52343">
    <property type="entry name" value="Ferredoxin reductase-like, C-terminal NADP-linked domain"/>
    <property type="match status" value="1"/>
</dbReference>
<keyword evidence="5" id="KW-0408">Iron</keyword>
<dbReference type="PROSITE" id="PS00197">
    <property type="entry name" value="2FE2S_FER_1"/>
    <property type="match status" value="1"/>
</dbReference>
<evidence type="ECO:0000256" key="1">
    <source>
        <dbReference type="ARBA" id="ARBA00010617"/>
    </source>
</evidence>
<keyword evidence="4" id="KW-0560">Oxidoreductase</keyword>
<dbReference type="InterPro" id="IPR017972">
    <property type="entry name" value="Cyt_P450_CS"/>
</dbReference>